<reference evidence="2 3" key="1">
    <citation type="submission" date="2018-03" db="EMBL/GenBank/DDBJ databases">
        <title>Genomic Encyclopedia of Type Strains, Phase III (KMG-III): the genomes of soil and plant-associated and newly described type strains.</title>
        <authorList>
            <person name="Whitman W."/>
        </authorList>
    </citation>
    <scope>NUCLEOTIDE SEQUENCE [LARGE SCALE GENOMIC DNA]</scope>
    <source>
        <strain evidence="2 3">CGMCC 1.12700</strain>
    </source>
</reference>
<sequence>MKKYLNLLILAGASLPFSADAQNEIDALRYGQLSSGATARSLGLGGTGGSVGGDFSSLSINPAGIGVYRNSEVMITPSFRFNKMTGTYLRSESQDDKNKVGLNNFGVVFTTAARGDRYSKSDWKAFSFGVGFNRLADFNSRGTYSGLNSESSITEGFRALAINGGTSDNGQNPPYGFLAFQTYVLTDNLNSIPYENIIKNGGKLQQTKTWQSSGGVNEFTLSLGGNYREKLLLGATVGITSYKYDRTTRYSEDDATGNTNNDFKFLDLNEQLSTTGIGVNLKLGAIYVVNDILRIGAAVHTPTWAAYSDAADYSMKANTENYTSNGPEITARPQNTYQFDYSLRTPWRGLLSAAVFMGKYGFITADYEYVAYNSMRYNFRESSFADYERDVNNAIKDTYKGGHIFRVGVEGKASNFMGRLGFAYHTNPYQLSDKFQGDRMDLSAGVGARFGGFFMDLAYVHMIQKSSEFGYPVIVKDVPVGIADLKYGNNLVALTLGFKF</sequence>
<feature type="signal peptide" evidence="1">
    <location>
        <begin position="1"/>
        <end position="21"/>
    </location>
</feature>
<keyword evidence="1" id="KW-0732">Signal</keyword>
<evidence type="ECO:0000256" key="1">
    <source>
        <dbReference type="SAM" id="SignalP"/>
    </source>
</evidence>
<gene>
    <name evidence="2" type="ORF">B0I18_101218</name>
</gene>
<dbReference type="EMBL" id="PYGD01000001">
    <property type="protein sequence ID" value="PSK94068.1"/>
    <property type="molecule type" value="Genomic_DNA"/>
</dbReference>
<organism evidence="2 3">
    <name type="scientific">Taibaiella chishuiensis</name>
    <dbReference type="NCBI Taxonomy" id="1434707"/>
    <lineage>
        <taxon>Bacteria</taxon>
        <taxon>Pseudomonadati</taxon>
        <taxon>Bacteroidota</taxon>
        <taxon>Chitinophagia</taxon>
        <taxon>Chitinophagales</taxon>
        <taxon>Chitinophagaceae</taxon>
        <taxon>Taibaiella</taxon>
    </lineage>
</organism>
<protein>
    <recommendedName>
        <fullName evidence="4">Outer membrane protein transport protein (OMPP1/FadL/TodX)</fullName>
    </recommendedName>
</protein>
<proteinExistence type="predicted"/>
<feature type="chain" id="PRO_5015143865" description="Outer membrane protein transport protein (OMPP1/FadL/TodX)" evidence="1">
    <location>
        <begin position="22"/>
        <end position="500"/>
    </location>
</feature>
<accession>A0A2P8DA11</accession>
<dbReference type="AlphaFoldDB" id="A0A2P8DA11"/>
<evidence type="ECO:0000313" key="3">
    <source>
        <dbReference type="Proteomes" id="UP000240572"/>
    </source>
</evidence>
<dbReference type="OrthoDB" id="9765571at2"/>
<evidence type="ECO:0000313" key="2">
    <source>
        <dbReference type="EMBL" id="PSK94068.1"/>
    </source>
</evidence>
<keyword evidence="3" id="KW-1185">Reference proteome</keyword>
<dbReference type="Gene3D" id="2.40.160.60">
    <property type="entry name" value="Outer membrane protein transport protein (OMPP1/FadL/TodX)"/>
    <property type="match status" value="1"/>
</dbReference>
<dbReference type="RefSeq" id="WP_146146623.1">
    <property type="nucleotide sequence ID" value="NZ_PYGD01000001.1"/>
</dbReference>
<name>A0A2P8DA11_9BACT</name>
<evidence type="ECO:0008006" key="4">
    <source>
        <dbReference type="Google" id="ProtNLM"/>
    </source>
</evidence>
<dbReference type="Proteomes" id="UP000240572">
    <property type="component" value="Unassembled WGS sequence"/>
</dbReference>
<comment type="caution">
    <text evidence="2">The sequence shown here is derived from an EMBL/GenBank/DDBJ whole genome shotgun (WGS) entry which is preliminary data.</text>
</comment>
<dbReference type="SUPFAM" id="SSF56935">
    <property type="entry name" value="Porins"/>
    <property type="match status" value="1"/>
</dbReference>